<keyword evidence="1" id="KW-1185">Reference proteome</keyword>
<dbReference type="KEGG" id="goe:108864196"/>
<evidence type="ECO:0000313" key="2">
    <source>
        <dbReference type="RefSeq" id="XP_018494861.1"/>
    </source>
</evidence>
<organism evidence="1 2">
    <name type="scientific">Galendromus occidentalis</name>
    <name type="common">western predatory mite</name>
    <dbReference type="NCBI Taxonomy" id="34638"/>
    <lineage>
        <taxon>Eukaryota</taxon>
        <taxon>Metazoa</taxon>
        <taxon>Ecdysozoa</taxon>
        <taxon>Arthropoda</taxon>
        <taxon>Chelicerata</taxon>
        <taxon>Arachnida</taxon>
        <taxon>Acari</taxon>
        <taxon>Parasitiformes</taxon>
        <taxon>Mesostigmata</taxon>
        <taxon>Gamasina</taxon>
        <taxon>Phytoseioidea</taxon>
        <taxon>Phytoseiidae</taxon>
        <taxon>Typhlodrominae</taxon>
        <taxon>Galendromus</taxon>
    </lineage>
</organism>
<protein>
    <submittedName>
        <fullName evidence="2">Uncharacterized protein LOC108864196</fullName>
    </submittedName>
</protein>
<gene>
    <name evidence="2" type="primary">LOC108864196</name>
</gene>
<accession>A0AAJ7P9I6</accession>
<dbReference type="RefSeq" id="XP_018494861.1">
    <property type="nucleotide sequence ID" value="XM_018639345.1"/>
</dbReference>
<proteinExistence type="predicted"/>
<dbReference type="Proteomes" id="UP000694867">
    <property type="component" value="Unplaced"/>
</dbReference>
<dbReference type="AlphaFoldDB" id="A0AAJ7P9I6"/>
<evidence type="ECO:0000313" key="1">
    <source>
        <dbReference type="Proteomes" id="UP000694867"/>
    </source>
</evidence>
<dbReference type="PANTHER" id="PTHR47027:SF20">
    <property type="entry name" value="REVERSE TRANSCRIPTASE-LIKE PROTEIN WITH RNA-DIRECTED DNA POLYMERASE DOMAIN"/>
    <property type="match status" value="1"/>
</dbReference>
<name>A0AAJ7P9I6_9ACAR</name>
<sequence>MQSEASCSYTYSILLTRYQILESAFSAVVGVQYEGTTRRVNHHTIPGLLFADDLVLMAHNCKELQELLVITSAFGRTRQLTFNPKKSAVVVFSNHSIGDSSRLQVQGKVLPVSHEYTYLGITLSDEQNYLSKHEEKLEMMAKKTLHQMHAQILWGFHKFEMSRAYWKGVAVPKLTYGNAVTTMTAKTAEALEKAQREAARWALSITGWRVANEFLSSELNWSSFEEREAKSKLRYFARIQSMPDSRWPKMMLNAMDLQKIRTKAYEKMEALRSKFDCDTLTVEHDEERGALLGVYYRRLAEKVKTMQDKAWEEGMAGKSTLEMYRTHKESRTTATHTYDNSRGSALLALARAGILPTKCFNIFLTASDNYCERCGVHPETLAHVIFKCNEFYHTNEDLAARLGLSKELNPALVHETKRLLGAWDRERRKGSAEKLAPEVKG</sequence>
<dbReference type="PANTHER" id="PTHR47027">
    <property type="entry name" value="REVERSE TRANSCRIPTASE DOMAIN-CONTAINING PROTEIN"/>
    <property type="match status" value="1"/>
</dbReference>
<dbReference type="GeneID" id="108864196"/>
<reference evidence="2" key="1">
    <citation type="submission" date="2025-08" db="UniProtKB">
        <authorList>
            <consortium name="RefSeq"/>
        </authorList>
    </citation>
    <scope>IDENTIFICATION</scope>
</reference>